<dbReference type="GO" id="GO:0008270">
    <property type="term" value="F:zinc ion binding"/>
    <property type="evidence" value="ECO:0007669"/>
    <property type="project" value="UniProtKB-KW"/>
</dbReference>
<feature type="compositionally biased region" description="Low complexity" evidence="13">
    <location>
        <begin position="22"/>
        <end position="39"/>
    </location>
</feature>
<keyword evidence="5" id="KW-0808">Transferase</keyword>
<feature type="region of interest" description="Disordered" evidence="13">
    <location>
        <begin position="1"/>
        <end position="45"/>
    </location>
</feature>
<dbReference type="GO" id="GO:0036503">
    <property type="term" value="P:ERAD pathway"/>
    <property type="evidence" value="ECO:0007669"/>
    <property type="project" value="TreeGrafter"/>
</dbReference>
<evidence type="ECO:0000313" key="15">
    <source>
        <dbReference type="EMBL" id="CAH1448430.1"/>
    </source>
</evidence>
<dbReference type="InterPro" id="IPR013083">
    <property type="entry name" value="Znf_RING/FYVE/PHD"/>
</dbReference>
<keyword evidence="10" id="KW-0862">Zinc</keyword>
<dbReference type="Gene3D" id="3.30.40.10">
    <property type="entry name" value="Zinc/RING finger domain, C3HC4 (zinc finger)"/>
    <property type="match status" value="1"/>
</dbReference>
<evidence type="ECO:0000256" key="8">
    <source>
        <dbReference type="ARBA" id="ARBA00022771"/>
    </source>
</evidence>
<dbReference type="GO" id="GO:0061630">
    <property type="term" value="F:ubiquitin protein ligase activity"/>
    <property type="evidence" value="ECO:0007669"/>
    <property type="project" value="UniProtKB-EC"/>
</dbReference>
<keyword evidence="6" id="KW-0812">Transmembrane</keyword>
<evidence type="ECO:0000256" key="13">
    <source>
        <dbReference type="SAM" id="MobiDB-lite"/>
    </source>
</evidence>
<evidence type="ECO:0000256" key="9">
    <source>
        <dbReference type="ARBA" id="ARBA00022786"/>
    </source>
</evidence>
<evidence type="ECO:0000256" key="11">
    <source>
        <dbReference type="ARBA" id="ARBA00022989"/>
    </source>
</evidence>
<evidence type="ECO:0000256" key="3">
    <source>
        <dbReference type="ARBA" id="ARBA00004906"/>
    </source>
</evidence>
<dbReference type="SMART" id="SM00744">
    <property type="entry name" value="RINGv"/>
    <property type="match status" value="1"/>
</dbReference>
<dbReference type="AlphaFoldDB" id="A0AAU9PDS1"/>
<dbReference type="GO" id="GO:0005789">
    <property type="term" value="C:endoplasmic reticulum membrane"/>
    <property type="evidence" value="ECO:0007669"/>
    <property type="project" value="TreeGrafter"/>
</dbReference>
<evidence type="ECO:0000256" key="7">
    <source>
        <dbReference type="ARBA" id="ARBA00022723"/>
    </source>
</evidence>
<sequence length="93" mass="10321">MEIAPAVLAAHDGVRKTHDSSSDSSTSTVPVNNNNISSNRYDDGNNEEEDAFRICQNSGDADNPIIYPCDCSRSIKFVHQDCLLQWLNHNNAR</sequence>
<dbReference type="EC" id="2.3.2.27" evidence="4"/>
<feature type="domain" description="RING-CH-type" evidence="14">
    <location>
        <begin position="44"/>
        <end position="93"/>
    </location>
</feature>
<comment type="pathway">
    <text evidence="3">Protein modification; protein ubiquitination.</text>
</comment>
<keyword evidence="16" id="KW-1185">Reference proteome</keyword>
<dbReference type="PANTHER" id="PTHR13145:SF0">
    <property type="entry name" value="E3 UBIQUITIN-PROTEIN LIGASE MARCHF6"/>
    <property type="match status" value="1"/>
</dbReference>
<dbReference type="PANTHER" id="PTHR13145">
    <property type="entry name" value="SSM4 PROTEIN"/>
    <property type="match status" value="1"/>
</dbReference>
<dbReference type="Pfam" id="PF12906">
    <property type="entry name" value="RINGv"/>
    <property type="match status" value="1"/>
</dbReference>
<accession>A0AAU9PDS1</accession>
<keyword evidence="12" id="KW-0472">Membrane</keyword>
<evidence type="ECO:0000313" key="16">
    <source>
        <dbReference type="Proteomes" id="UP001157418"/>
    </source>
</evidence>
<evidence type="ECO:0000256" key="12">
    <source>
        <dbReference type="ARBA" id="ARBA00023136"/>
    </source>
</evidence>
<protein>
    <recommendedName>
        <fullName evidence="4">RING-type E3 ubiquitin transferase</fullName>
        <ecNumber evidence="4">2.3.2.27</ecNumber>
    </recommendedName>
</protein>
<evidence type="ECO:0000256" key="5">
    <source>
        <dbReference type="ARBA" id="ARBA00022679"/>
    </source>
</evidence>
<evidence type="ECO:0000259" key="14">
    <source>
        <dbReference type="PROSITE" id="PS51292"/>
    </source>
</evidence>
<dbReference type="Proteomes" id="UP001157418">
    <property type="component" value="Unassembled WGS sequence"/>
</dbReference>
<comment type="subcellular location">
    <subcellularLocation>
        <location evidence="2">Membrane</location>
        <topology evidence="2">Multi-pass membrane protein</topology>
    </subcellularLocation>
</comment>
<name>A0AAU9PDS1_9ASTR</name>
<gene>
    <name evidence="15" type="ORF">LVIROSA_LOCUS33978</name>
</gene>
<evidence type="ECO:0000256" key="10">
    <source>
        <dbReference type="ARBA" id="ARBA00022833"/>
    </source>
</evidence>
<proteinExistence type="predicted"/>
<evidence type="ECO:0000256" key="6">
    <source>
        <dbReference type="ARBA" id="ARBA00022692"/>
    </source>
</evidence>
<dbReference type="SUPFAM" id="SSF57850">
    <property type="entry name" value="RING/U-box"/>
    <property type="match status" value="1"/>
</dbReference>
<dbReference type="InterPro" id="IPR011016">
    <property type="entry name" value="Znf_RING-CH"/>
</dbReference>
<feature type="compositionally biased region" description="Basic and acidic residues" evidence="13">
    <location>
        <begin position="12"/>
        <end position="21"/>
    </location>
</feature>
<keyword evidence="7" id="KW-0479">Metal-binding</keyword>
<reference evidence="15 16" key="1">
    <citation type="submission" date="2022-01" db="EMBL/GenBank/DDBJ databases">
        <authorList>
            <person name="Xiong W."/>
            <person name="Schranz E."/>
        </authorList>
    </citation>
    <scope>NUCLEOTIDE SEQUENCE [LARGE SCALE GENOMIC DNA]</scope>
</reference>
<comment type="caution">
    <text evidence="15">The sequence shown here is derived from an EMBL/GenBank/DDBJ whole genome shotgun (WGS) entry which is preliminary data.</text>
</comment>
<organism evidence="15 16">
    <name type="scientific">Lactuca virosa</name>
    <dbReference type="NCBI Taxonomy" id="75947"/>
    <lineage>
        <taxon>Eukaryota</taxon>
        <taxon>Viridiplantae</taxon>
        <taxon>Streptophyta</taxon>
        <taxon>Embryophyta</taxon>
        <taxon>Tracheophyta</taxon>
        <taxon>Spermatophyta</taxon>
        <taxon>Magnoliopsida</taxon>
        <taxon>eudicotyledons</taxon>
        <taxon>Gunneridae</taxon>
        <taxon>Pentapetalae</taxon>
        <taxon>asterids</taxon>
        <taxon>campanulids</taxon>
        <taxon>Asterales</taxon>
        <taxon>Asteraceae</taxon>
        <taxon>Cichorioideae</taxon>
        <taxon>Cichorieae</taxon>
        <taxon>Lactucinae</taxon>
        <taxon>Lactuca</taxon>
    </lineage>
</organism>
<evidence type="ECO:0000256" key="1">
    <source>
        <dbReference type="ARBA" id="ARBA00000900"/>
    </source>
</evidence>
<dbReference type="PROSITE" id="PS51292">
    <property type="entry name" value="ZF_RING_CH"/>
    <property type="match status" value="1"/>
</dbReference>
<evidence type="ECO:0000256" key="2">
    <source>
        <dbReference type="ARBA" id="ARBA00004141"/>
    </source>
</evidence>
<dbReference type="EMBL" id="CAKMRJ010005634">
    <property type="protein sequence ID" value="CAH1448430.1"/>
    <property type="molecule type" value="Genomic_DNA"/>
</dbReference>
<comment type="catalytic activity">
    <reaction evidence="1">
        <text>S-ubiquitinyl-[E2 ubiquitin-conjugating enzyme]-L-cysteine + [acceptor protein]-L-lysine = [E2 ubiquitin-conjugating enzyme]-L-cysteine + N(6)-ubiquitinyl-[acceptor protein]-L-lysine.</text>
        <dbReference type="EC" id="2.3.2.27"/>
    </reaction>
</comment>
<keyword evidence="8" id="KW-0863">Zinc-finger</keyword>
<evidence type="ECO:0000256" key="4">
    <source>
        <dbReference type="ARBA" id="ARBA00012483"/>
    </source>
</evidence>
<keyword evidence="11" id="KW-1133">Transmembrane helix</keyword>
<keyword evidence="9" id="KW-0833">Ubl conjugation pathway</keyword>